<evidence type="ECO:0000313" key="3">
    <source>
        <dbReference type="EMBL" id="OEV35315.1"/>
    </source>
</evidence>
<dbReference type="OrthoDB" id="9774675at2"/>
<dbReference type="Gene3D" id="3.50.50.60">
    <property type="entry name" value="FAD/NAD(P)-binding domain"/>
    <property type="match status" value="2"/>
</dbReference>
<dbReference type="SUPFAM" id="SSF51905">
    <property type="entry name" value="FAD/NAD(P)-binding domain"/>
    <property type="match status" value="1"/>
</dbReference>
<evidence type="ECO:0000313" key="4">
    <source>
        <dbReference type="Proteomes" id="UP000037395"/>
    </source>
</evidence>
<dbReference type="GO" id="GO:0016491">
    <property type="term" value="F:oxidoreductase activity"/>
    <property type="evidence" value="ECO:0007669"/>
    <property type="project" value="InterPro"/>
</dbReference>
<dbReference type="Proteomes" id="UP000037395">
    <property type="component" value="Unassembled WGS sequence"/>
</dbReference>
<dbReference type="PANTHER" id="PTHR43734:SF1">
    <property type="entry name" value="PHYTOENE DESATURASE"/>
    <property type="match status" value="1"/>
</dbReference>
<feature type="domain" description="Amine oxidase" evidence="2">
    <location>
        <begin position="11"/>
        <end position="494"/>
    </location>
</feature>
<organism evidence="3 4">
    <name type="scientific">Kitasatospora aureofaciens</name>
    <name type="common">Streptomyces aureofaciens</name>
    <dbReference type="NCBI Taxonomy" id="1894"/>
    <lineage>
        <taxon>Bacteria</taxon>
        <taxon>Bacillati</taxon>
        <taxon>Actinomycetota</taxon>
        <taxon>Actinomycetes</taxon>
        <taxon>Kitasatosporales</taxon>
        <taxon>Streptomycetaceae</taxon>
        <taxon>Kitasatospora</taxon>
    </lineage>
</organism>
<comment type="caution">
    <text evidence="3">The sequence shown here is derived from an EMBL/GenBank/DDBJ whole genome shotgun (WGS) entry which is preliminary data.</text>
</comment>
<evidence type="ECO:0000256" key="1">
    <source>
        <dbReference type="SAM" id="MobiDB-lite"/>
    </source>
</evidence>
<reference evidence="3" key="1">
    <citation type="submission" date="2016-08" db="EMBL/GenBank/DDBJ databases">
        <title>Sequencing, Assembly and Comparative Genomics of S. aureofaciens ATCC 10762.</title>
        <authorList>
            <person name="Gradnigo J.S."/>
            <person name="Johnson N."/>
            <person name="Somerville G.A."/>
        </authorList>
    </citation>
    <scope>NUCLEOTIDE SEQUENCE [LARGE SCALE GENOMIC DNA]</scope>
    <source>
        <strain evidence="3">ATCC 10762</strain>
    </source>
</reference>
<keyword evidence="4" id="KW-1185">Reference proteome</keyword>
<dbReference type="RefSeq" id="WP_030550027.1">
    <property type="nucleotide sequence ID" value="NZ_CP020567.1"/>
</dbReference>
<evidence type="ECO:0000259" key="2">
    <source>
        <dbReference type="Pfam" id="PF01593"/>
    </source>
</evidence>
<dbReference type="AlphaFoldDB" id="A0A1E7N3R4"/>
<name>A0A1E7N3R4_KITAU</name>
<accession>A0A1E7N3R4</accession>
<gene>
    <name evidence="3" type="ORF">HS99_0033195</name>
</gene>
<dbReference type="PANTHER" id="PTHR43734">
    <property type="entry name" value="PHYTOENE DESATURASE"/>
    <property type="match status" value="1"/>
</dbReference>
<protein>
    <recommendedName>
        <fullName evidence="2">Amine oxidase domain-containing protein</fullName>
    </recommendedName>
</protein>
<dbReference type="InterPro" id="IPR036188">
    <property type="entry name" value="FAD/NAD-bd_sf"/>
</dbReference>
<proteinExistence type="predicted"/>
<dbReference type="Pfam" id="PF01593">
    <property type="entry name" value="Amino_oxidase"/>
    <property type="match status" value="1"/>
</dbReference>
<dbReference type="InterPro" id="IPR002937">
    <property type="entry name" value="Amino_oxidase"/>
</dbReference>
<feature type="region of interest" description="Disordered" evidence="1">
    <location>
        <begin position="144"/>
        <end position="166"/>
    </location>
</feature>
<dbReference type="KEGG" id="kau:B6264_19135"/>
<sequence length="499" mass="52795">MARIVIIGAGMSGLAAASRLATLGHRVTVCEASGTYGGMVGRYERDGFAFDTGPGLLTLPAVYRDLALKTGREPLEDLVGLAPVDPESRHLFPDGSDLALPNASRGGVGQALDAAFGAGSGERWNAMINRGRTVWEATRRPLLEEPLPADPTPLHTDPYPVPPRRGLARLRPTGRWTLSDVAARELGGHPGLTALLAEHALRFGFDPRSTPASATVLPYMEQSFGVWYVKGGLRALADAVYRRCEQRKVEFRFDTRCEEVLTADGRARGIDTTAGPVEADVVISALDANVRHHELTGTAGTPDDRPASAHHADDIPGRFVVLLALRGERPAGTVHRTVVHAADPAAERAGIFDRGAPLAERPTVQVLRPDDPSLHPAGHHTAVLTATVPSTRAYDWAAPGAADRFADQLLAHADAAGLGLGERVLWRVVRTPADTRREHGSLFGSVPRPALPGARGAYLQAATEEYPGHYLIGGAAHPGGGLARVGMSACITANLIGPA</sequence>
<dbReference type="EMBL" id="JPRF03000036">
    <property type="protein sequence ID" value="OEV35315.1"/>
    <property type="molecule type" value="Genomic_DNA"/>
</dbReference>